<feature type="domain" description="DSBA-like thioredoxin" evidence="1">
    <location>
        <begin position="2"/>
        <end position="196"/>
    </location>
</feature>
<dbReference type="GO" id="GO:0016491">
    <property type="term" value="F:oxidoreductase activity"/>
    <property type="evidence" value="ECO:0007669"/>
    <property type="project" value="InterPro"/>
</dbReference>
<reference evidence="2 3" key="1">
    <citation type="submission" date="2019-04" db="EMBL/GenBank/DDBJ databases">
        <title>Microbes associate with the intestines of laboratory mice.</title>
        <authorList>
            <person name="Navarre W."/>
            <person name="Wong E."/>
            <person name="Huang K."/>
            <person name="Tropini C."/>
            <person name="Ng K."/>
            <person name="Yu B."/>
        </authorList>
    </citation>
    <scope>NUCLEOTIDE SEQUENCE [LARGE SCALE GENOMIC DNA]</scope>
    <source>
        <strain evidence="2 3">NM61_E11</strain>
    </source>
</reference>
<dbReference type="Proteomes" id="UP000309117">
    <property type="component" value="Unassembled WGS sequence"/>
</dbReference>
<proteinExistence type="predicted"/>
<evidence type="ECO:0000313" key="3">
    <source>
        <dbReference type="Proteomes" id="UP000309117"/>
    </source>
</evidence>
<dbReference type="SUPFAM" id="SSF52833">
    <property type="entry name" value="Thioredoxin-like"/>
    <property type="match status" value="1"/>
</dbReference>
<dbReference type="EMBL" id="SRYV01000003">
    <property type="protein sequence ID" value="TGY16880.1"/>
    <property type="molecule type" value="Genomic_DNA"/>
</dbReference>
<evidence type="ECO:0000313" key="2">
    <source>
        <dbReference type="EMBL" id="TGY16880.1"/>
    </source>
</evidence>
<comment type="caution">
    <text evidence="2">The sequence shown here is derived from an EMBL/GenBank/DDBJ whole genome shotgun (WGS) entry which is preliminary data.</text>
</comment>
<gene>
    <name evidence="2" type="ORF">E5351_02490</name>
</gene>
<dbReference type="InterPro" id="IPR001853">
    <property type="entry name" value="DSBA-like_thioredoxin_dom"/>
</dbReference>
<evidence type="ECO:0000259" key="1">
    <source>
        <dbReference type="Pfam" id="PF01323"/>
    </source>
</evidence>
<dbReference type="AlphaFoldDB" id="A0A4V3REK7"/>
<name>A0A4V3REK7_9LACO</name>
<dbReference type="Gene3D" id="3.40.30.10">
    <property type="entry name" value="Glutaredoxin"/>
    <property type="match status" value="1"/>
</dbReference>
<dbReference type="CDD" id="cd03024">
    <property type="entry name" value="DsbA_FrnE"/>
    <property type="match status" value="1"/>
</dbReference>
<accession>A0A4V3REK7</accession>
<organism evidence="2 3">
    <name type="scientific">Lactobacillus intestinalis</name>
    <dbReference type="NCBI Taxonomy" id="151781"/>
    <lineage>
        <taxon>Bacteria</taxon>
        <taxon>Bacillati</taxon>
        <taxon>Bacillota</taxon>
        <taxon>Bacilli</taxon>
        <taxon>Lactobacillales</taxon>
        <taxon>Lactobacillaceae</taxon>
        <taxon>Lactobacillus</taxon>
    </lineage>
</organism>
<dbReference type="RefSeq" id="WP_135960308.1">
    <property type="nucleotide sequence ID" value="NZ_AQFR02000001.1"/>
</dbReference>
<sequence>MQIKYWSDIACPFCYIGSHNMKKAIKDLNLEDKVPLKFLAYQLDPTAPTVAPESATKVVTPRMKQIEEMAHQSGLEMNLADVKHVNSMDAHRLIKLAYTKSDELANKLINRLYQLYFVDGKSIADHEVLKKNATEIGLKEDEVEAVLNSDKFEDAVKKDEMEAVQLGVQGVPFFVINDKYAINGAQPYEVIVNALKKISNEEDKDGED</sequence>
<protein>
    <submittedName>
        <fullName evidence="2">DsbA family oxidoreductase</fullName>
    </submittedName>
</protein>
<dbReference type="Pfam" id="PF01323">
    <property type="entry name" value="DSBA"/>
    <property type="match status" value="1"/>
</dbReference>
<dbReference type="PANTHER" id="PTHR13887:SF41">
    <property type="entry name" value="THIOREDOXIN SUPERFAMILY PROTEIN"/>
    <property type="match status" value="1"/>
</dbReference>
<dbReference type="PANTHER" id="PTHR13887">
    <property type="entry name" value="GLUTATHIONE S-TRANSFERASE KAPPA"/>
    <property type="match status" value="1"/>
</dbReference>
<dbReference type="InterPro" id="IPR036249">
    <property type="entry name" value="Thioredoxin-like_sf"/>
</dbReference>